<accession>A0A7J0EJH0</accession>
<sequence>MVAEENMTLAYKGIINADTFKRNFDEENDNGVSMQQLDNLNEDDKAGEPTTEAPHERRTHKKTFKMSTMIDLSSNTAANSLAASVFMFKCGIQRLLDQQWGILNKDKDELHQRHKGKFSY</sequence>
<keyword evidence="3" id="KW-1185">Reference proteome</keyword>
<proteinExistence type="predicted"/>
<organism evidence="2 3">
    <name type="scientific">Actinidia rufa</name>
    <dbReference type="NCBI Taxonomy" id="165716"/>
    <lineage>
        <taxon>Eukaryota</taxon>
        <taxon>Viridiplantae</taxon>
        <taxon>Streptophyta</taxon>
        <taxon>Embryophyta</taxon>
        <taxon>Tracheophyta</taxon>
        <taxon>Spermatophyta</taxon>
        <taxon>Magnoliopsida</taxon>
        <taxon>eudicotyledons</taxon>
        <taxon>Gunneridae</taxon>
        <taxon>Pentapetalae</taxon>
        <taxon>asterids</taxon>
        <taxon>Ericales</taxon>
        <taxon>Actinidiaceae</taxon>
        <taxon>Actinidia</taxon>
    </lineage>
</organism>
<protein>
    <submittedName>
        <fullName evidence="2">Uncharacterized protein</fullName>
    </submittedName>
</protein>
<evidence type="ECO:0000256" key="1">
    <source>
        <dbReference type="SAM" id="MobiDB-lite"/>
    </source>
</evidence>
<reference evidence="2 3" key="1">
    <citation type="submission" date="2019-07" db="EMBL/GenBank/DDBJ databases">
        <title>De Novo Assembly of kiwifruit Actinidia rufa.</title>
        <authorList>
            <person name="Sugita-Konishi S."/>
            <person name="Sato K."/>
            <person name="Mori E."/>
            <person name="Abe Y."/>
            <person name="Kisaki G."/>
            <person name="Hamano K."/>
            <person name="Suezawa K."/>
            <person name="Otani M."/>
            <person name="Fukuda T."/>
            <person name="Manabe T."/>
            <person name="Gomi K."/>
            <person name="Tabuchi M."/>
            <person name="Akimitsu K."/>
            <person name="Kataoka I."/>
        </authorList>
    </citation>
    <scope>NUCLEOTIDE SEQUENCE [LARGE SCALE GENOMIC DNA]</scope>
    <source>
        <strain evidence="3">cv. Fuchu</strain>
    </source>
</reference>
<dbReference type="AlphaFoldDB" id="A0A7J0EJH0"/>
<dbReference type="Proteomes" id="UP000585474">
    <property type="component" value="Unassembled WGS sequence"/>
</dbReference>
<comment type="caution">
    <text evidence="2">The sequence shown here is derived from an EMBL/GenBank/DDBJ whole genome shotgun (WGS) entry which is preliminary data.</text>
</comment>
<gene>
    <name evidence="2" type="ORF">Acr_04g0010940</name>
</gene>
<evidence type="ECO:0000313" key="2">
    <source>
        <dbReference type="EMBL" id="GFY86356.1"/>
    </source>
</evidence>
<dbReference type="EMBL" id="BJWL01000004">
    <property type="protein sequence ID" value="GFY86356.1"/>
    <property type="molecule type" value="Genomic_DNA"/>
</dbReference>
<evidence type="ECO:0000313" key="3">
    <source>
        <dbReference type="Proteomes" id="UP000585474"/>
    </source>
</evidence>
<feature type="compositionally biased region" description="Polar residues" evidence="1">
    <location>
        <begin position="30"/>
        <end position="39"/>
    </location>
</feature>
<feature type="region of interest" description="Disordered" evidence="1">
    <location>
        <begin position="25"/>
        <end position="64"/>
    </location>
</feature>
<name>A0A7J0EJH0_9ERIC</name>